<name>A0A6J4QP75_9ACTN</name>
<organism evidence="1">
    <name type="scientific">uncultured Rubrobacteraceae bacterium</name>
    <dbReference type="NCBI Taxonomy" id="349277"/>
    <lineage>
        <taxon>Bacteria</taxon>
        <taxon>Bacillati</taxon>
        <taxon>Actinomycetota</taxon>
        <taxon>Rubrobacteria</taxon>
        <taxon>Rubrobacterales</taxon>
        <taxon>Rubrobacteraceae</taxon>
        <taxon>environmental samples</taxon>
    </lineage>
</organism>
<accession>A0A6J4QP75</accession>
<dbReference type="AlphaFoldDB" id="A0A6J4QP75"/>
<dbReference type="EMBL" id="CADCVD010000107">
    <property type="protein sequence ID" value="CAA9450412.1"/>
    <property type="molecule type" value="Genomic_DNA"/>
</dbReference>
<evidence type="ECO:0000313" key="1">
    <source>
        <dbReference type="EMBL" id="CAA9450412.1"/>
    </source>
</evidence>
<sequence length="39" mass="4393">MNELRRAEFRESAGGRCFEKNSAYAWQRRAEPGAFGEGG</sequence>
<gene>
    <name evidence="1" type="ORF">AVDCRST_MAG37-2262</name>
</gene>
<proteinExistence type="predicted"/>
<reference evidence="1" key="1">
    <citation type="submission" date="2020-02" db="EMBL/GenBank/DDBJ databases">
        <authorList>
            <person name="Meier V. D."/>
        </authorList>
    </citation>
    <scope>NUCLEOTIDE SEQUENCE</scope>
    <source>
        <strain evidence="1">AVDCRST_MAG37</strain>
    </source>
</reference>
<protein>
    <submittedName>
        <fullName evidence="1">Uncharacterized protein</fullName>
    </submittedName>
</protein>